<protein>
    <submittedName>
        <fullName evidence="2 3">Uncharacterized protein</fullName>
    </submittedName>
</protein>
<keyword evidence="1" id="KW-0812">Transmembrane</keyword>
<dbReference type="Proteomes" id="UP000014760">
    <property type="component" value="Unassembled WGS sequence"/>
</dbReference>
<reference evidence="4" key="1">
    <citation type="submission" date="2012-12" db="EMBL/GenBank/DDBJ databases">
        <authorList>
            <person name="Hellsten U."/>
            <person name="Grimwood J."/>
            <person name="Chapman J.A."/>
            <person name="Shapiro H."/>
            <person name="Aerts A."/>
            <person name="Otillar R.P."/>
            <person name="Terry A.Y."/>
            <person name="Boore J.L."/>
            <person name="Simakov O."/>
            <person name="Marletaz F."/>
            <person name="Cho S.-J."/>
            <person name="Edsinger-Gonzales E."/>
            <person name="Havlak P."/>
            <person name="Kuo D.-H."/>
            <person name="Larsson T."/>
            <person name="Lv J."/>
            <person name="Arendt D."/>
            <person name="Savage R."/>
            <person name="Osoegawa K."/>
            <person name="de Jong P."/>
            <person name="Lindberg D.R."/>
            <person name="Seaver E.C."/>
            <person name="Weisblat D.A."/>
            <person name="Putnam N.H."/>
            <person name="Grigoriev I.V."/>
            <person name="Rokhsar D.S."/>
        </authorList>
    </citation>
    <scope>NUCLEOTIDE SEQUENCE</scope>
    <source>
        <strain evidence="4">I ESC-2004</strain>
    </source>
</reference>
<name>R7UZS8_CAPTE</name>
<proteinExistence type="predicted"/>
<feature type="transmembrane region" description="Helical" evidence="1">
    <location>
        <begin position="6"/>
        <end position="27"/>
    </location>
</feature>
<evidence type="ECO:0000313" key="3">
    <source>
        <dbReference type="EnsemblMetazoa" id="CapteP190029"/>
    </source>
</evidence>
<sequence>MLEDYWWKYFLIGATASVYVVSIIYLYGNQRQTLVSLPIRRNISVFVEQFDSRNPRGVGICSQANFRATMLADGYFPSRGRWQLPRNGFPEVNFIPDYCYLNRHSVLPISECFAKRKWKRILTIGDSIANRHLLGLISALEGNGYNCTLLRAENITPKVRGGWPTDPQYYLDKYPGMKLQVTGRPCFSCGGRFSRCVYGNSVIELEQLPMPRLADASVTLPPKFNNNLDFYFKKYLANDPPDLFLYGPTFIHEIAEPVNRTIARLFDLITMFNKLVPRTTDVVWFPAACVFGKKAKNNHKLLKLNHILFDQLEYQFVNDSHPWHGFYDEYALTIPLSSMKVDDVHMQQDYYNVLMEHFASVFCN</sequence>
<accession>R7UZS8</accession>
<gene>
    <name evidence="2" type="ORF">CAPTEDRAFT_190029</name>
</gene>
<dbReference type="EnsemblMetazoa" id="CapteT190029">
    <property type="protein sequence ID" value="CapteP190029"/>
    <property type="gene ID" value="CapteG190029"/>
</dbReference>
<dbReference type="EMBL" id="AMQN01005634">
    <property type="status" value="NOT_ANNOTATED_CDS"/>
    <property type="molecule type" value="Genomic_DNA"/>
</dbReference>
<evidence type="ECO:0000313" key="4">
    <source>
        <dbReference type="Proteomes" id="UP000014760"/>
    </source>
</evidence>
<evidence type="ECO:0000313" key="2">
    <source>
        <dbReference type="EMBL" id="ELU11794.1"/>
    </source>
</evidence>
<keyword evidence="4" id="KW-1185">Reference proteome</keyword>
<dbReference type="EMBL" id="KB296425">
    <property type="protein sequence ID" value="ELU11794.1"/>
    <property type="molecule type" value="Genomic_DNA"/>
</dbReference>
<reference evidence="3" key="3">
    <citation type="submission" date="2015-06" db="UniProtKB">
        <authorList>
            <consortium name="EnsemblMetazoa"/>
        </authorList>
    </citation>
    <scope>IDENTIFICATION</scope>
</reference>
<evidence type="ECO:0000256" key="1">
    <source>
        <dbReference type="SAM" id="Phobius"/>
    </source>
</evidence>
<keyword evidence="1" id="KW-1133">Transmembrane helix</keyword>
<keyword evidence="1" id="KW-0472">Membrane</keyword>
<organism evidence="2">
    <name type="scientific">Capitella teleta</name>
    <name type="common">Polychaete worm</name>
    <dbReference type="NCBI Taxonomy" id="283909"/>
    <lineage>
        <taxon>Eukaryota</taxon>
        <taxon>Metazoa</taxon>
        <taxon>Spiralia</taxon>
        <taxon>Lophotrochozoa</taxon>
        <taxon>Annelida</taxon>
        <taxon>Polychaeta</taxon>
        <taxon>Sedentaria</taxon>
        <taxon>Scolecida</taxon>
        <taxon>Capitellidae</taxon>
        <taxon>Capitella</taxon>
    </lineage>
</organism>
<dbReference type="HOGENOM" id="CLU_038092_1_0_1"/>
<reference evidence="2 4" key="2">
    <citation type="journal article" date="2013" name="Nature">
        <title>Insights into bilaterian evolution from three spiralian genomes.</title>
        <authorList>
            <person name="Simakov O."/>
            <person name="Marletaz F."/>
            <person name="Cho S.J."/>
            <person name="Edsinger-Gonzales E."/>
            <person name="Havlak P."/>
            <person name="Hellsten U."/>
            <person name="Kuo D.H."/>
            <person name="Larsson T."/>
            <person name="Lv J."/>
            <person name="Arendt D."/>
            <person name="Savage R."/>
            <person name="Osoegawa K."/>
            <person name="de Jong P."/>
            <person name="Grimwood J."/>
            <person name="Chapman J.A."/>
            <person name="Shapiro H."/>
            <person name="Aerts A."/>
            <person name="Otillar R.P."/>
            <person name="Terry A.Y."/>
            <person name="Boore J.L."/>
            <person name="Grigoriev I.V."/>
            <person name="Lindberg D.R."/>
            <person name="Seaver E.C."/>
            <person name="Weisblat D.A."/>
            <person name="Putnam N.H."/>
            <person name="Rokhsar D.S."/>
        </authorList>
    </citation>
    <scope>NUCLEOTIDE SEQUENCE</scope>
    <source>
        <strain evidence="2 4">I ESC-2004</strain>
    </source>
</reference>
<dbReference type="AlphaFoldDB" id="R7UZS8"/>